<dbReference type="RefSeq" id="WP_091093430.1">
    <property type="nucleotide sequence ID" value="NZ_FNRD01000016.1"/>
</dbReference>
<dbReference type="Gene3D" id="3.30.360.10">
    <property type="entry name" value="Dihydrodipicolinate Reductase, domain 2"/>
    <property type="match status" value="1"/>
</dbReference>
<reference evidence="5" key="1">
    <citation type="submission" date="2016-10" db="EMBL/GenBank/DDBJ databases">
        <authorList>
            <person name="Varghese N."/>
            <person name="Submissions S."/>
        </authorList>
    </citation>
    <scope>NUCLEOTIDE SEQUENCE [LARGE SCALE GENOMIC DNA]</scope>
    <source>
        <strain evidence="5">DSM 22376</strain>
    </source>
</reference>
<dbReference type="Gene3D" id="3.40.50.720">
    <property type="entry name" value="NAD(P)-binding Rossmann-like Domain"/>
    <property type="match status" value="1"/>
</dbReference>
<gene>
    <name evidence="4" type="ORF">SAMN05443667_11628</name>
</gene>
<name>A0A1H4G1P2_9FLAO</name>
<dbReference type="Pfam" id="PF16653">
    <property type="entry name" value="Sacchrp_dh_C"/>
    <property type="match status" value="1"/>
</dbReference>
<evidence type="ECO:0000313" key="4">
    <source>
        <dbReference type="EMBL" id="SEB03444.1"/>
    </source>
</evidence>
<keyword evidence="1" id="KW-0560">Oxidoreductase</keyword>
<dbReference type="OrthoDB" id="9769367at2"/>
<dbReference type="STRING" id="150146.SAMN05443667_11628"/>
<dbReference type="InterPro" id="IPR036291">
    <property type="entry name" value="NAD(P)-bd_dom_sf"/>
</dbReference>
<dbReference type="PANTHER" id="PTHR11133">
    <property type="entry name" value="SACCHAROPINE DEHYDROGENASE"/>
    <property type="match status" value="1"/>
</dbReference>
<dbReference type="InterPro" id="IPR051168">
    <property type="entry name" value="AASS"/>
</dbReference>
<evidence type="ECO:0000313" key="5">
    <source>
        <dbReference type="Proteomes" id="UP000198951"/>
    </source>
</evidence>
<evidence type="ECO:0000256" key="1">
    <source>
        <dbReference type="ARBA" id="ARBA00023002"/>
    </source>
</evidence>
<dbReference type="GO" id="GO:0016491">
    <property type="term" value="F:oxidoreductase activity"/>
    <property type="evidence" value="ECO:0007669"/>
    <property type="project" value="UniProtKB-KW"/>
</dbReference>
<feature type="domain" description="Saccharopine dehydrogenase NADP binding" evidence="2">
    <location>
        <begin position="7"/>
        <end position="124"/>
    </location>
</feature>
<organism evidence="4 5">
    <name type="scientific">Flavobacterium gillisiae</name>
    <dbReference type="NCBI Taxonomy" id="150146"/>
    <lineage>
        <taxon>Bacteria</taxon>
        <taxon>Pseudomonadati</taxon>
        <taxon>Bacteroidota</taxon>
        <taxon>Flavobacteriia</taxon>
        <taxon>Flavobacteriales</taxon>
        <taxon>Flavobacteriaceae</taxon>
        <taxon>Flavobacterium</taxon>
    </lineage>
</organism>
<proteinExistence type="predicted"/>
<sequence length="380" mass="42031">MKKHFNIIIAGAGGIAEAVSLILAEWSDVTPTLYIGDRSFLKAKKVAKWVEEGTTKPCVVKAFDLSETGITDEMKDIFQQGDIILDCLPGSVAPRIAQFAKDFNLHYANLTEYVAETEEIIALSKNTDTGFLLQTGLAPGYIDLLAHELFQQFRNDYKVNSVHTLEFKVGALTKHAVAPHFYGFTWSPVGVATEYLKDTIVLRDYVKTTLPSLSERANIIIDGITYEEDLTSGGAADLPDALSGKVCHLDYKTLRYPGHYAWVDKQIKKIGNTEAAIKTLQQKMQEVIPHIEDDQIVLYAAIEGKDIEGVLRRREIAKTIFPQKIGNHQLRAIQTTTAAPLAQAAQLLLEGKYKGALLQSQIDSAAFLNGNFVSRVYGKI</sequence>
<evidence type="ECO:0000259" key="2">
    <source>
        <dbReference type="Pfam" id="PF03435"/>
    </source>
</evidence>
<dbReference type="InterPro" id="IPR005097">
    <property type="entry name" value="Sacchrp_dh_NADP-bd"/>
</dbReference>
<dbReference type="PANTHER" id="PTHR11133:SF22">
    <property type="entry name" value="ALPHA-AMINOADIPIC SEMIALDEHYDE SYNTHASE, MITOCHONDRIAL"/>
    <property type="match status" value="1"/>
</dbReference>
<dbReference type="SUPFAM" id="SSF51735">
    <property type="entry name" value="NAD(P)-binding Rossmann-fold domains"/>
    <property type="match status" value="1"/>
</dbReference>
<dbReference type="InterPro" id="IPR032095">
    <property type="entry name" value="Sacchrp_dh-like_C"/>
</dbReference>
<protein>
    <submittedName>
        <fullName evidence="4">Saccharopine dehydrogenase, NADP-dependent</fullName>
    </submittedName>
</protein>
<dbReference type="AlphaFoldDB" id="A0A1H4G1P2"/>
<dbReference type="Proteomes" id="UP000198951">
    <property type="component" value="Unassembled WGS sequence"/>
</dbReference>
<evidence type="ECO:0000259" key="3">
    <source>
        <dbReference type="Pfam" id="PF16653"/>
    </source>
</evidence>
<dbReference type="SUPFAM" id="SSF55347">
    <property type="entry name" value="Glyceraldehyde-3-phosphate dehydrogenase-like, C-terminal domain"/>
    <property type="match status" value="1"/>
</dbReference>
<accession>A0A1H4G1P2</accession>
<feature type="domain" description="Saccharopine dehydrogenase-like C-terminal" evidence="3">
    <location>
        <begin position="136"/>
        <end position="358"/>
    </location>
</feature>
<dbReference type="Pfam" id="PF03435">
    <property type="entry name" value="Sacchrp_dh_NADP"/>
    <property type="match status" value="1"/>
</dbReference>
<dbReference type="EMBL" id="FNRD01000016">
    <property type="protein sequence ID" value="SEB03444.1"/>
    <property type="molecule type" value="Genomic_DNA"/>
</dbReference>
<keyword evidence="5" id="KW-1185">Reference proteome</keyword>